<dbReference type="PANTHER" id="PTHR11070">
    <property type="entry name" value="UVRD / RECB / PCRA DNA HELICASE FAMILY MEMBER"/>
    <property type="match status" value="1"/>
</dbReference>
<dbReference type="InterPro" id="IPR000212">
    <property type="entry name" value="DNA_helicase_UvrD/REP"/>
</dbReference>
<dbReference type="OrthoDB" id="9787585at2"/>
<evidence type="ECO:0000313" key="7">
    <source>
        <dbReference type="EMBL" id="KRK89400.1"/>
    </source>
</evidence>
<dbReference type="AlphaFoldDB" id="A0A0R1L1F4"/>
<dbReference type="Gene3D" id="3.40.50.300">
    <property type="entry name" value="P-loop containing nucleotide triphosphate hydrolases"/>
    <property type="match status" value="3"/>
</dbReference>
<dbReference type="Gene3D" id="1.10.10.160">
    <property type="match status" value="1"/>
</dbReference>
<dbReference type="GO" id="GO:0043138">
    <property type="term" value="F:3'-5' DNA helicase activity"/>
    <property type="evidence" value="ECO:0007669"/>
    <property type="project" value="TreeGrafter"/>
</dbReference>
<dbReference type="GO" id="GO:0005829">
    <property type="term" value="C:cytosol"/>
    <property type="evidence" value="ECO:0007669"/>
    <property type="project" value="TreeGrafter"/>
</dbReference>
<dbReference type="GO" id="GO:0005524">
    <property type="term" value="F:ATP binding"/>
    <property type="evidence" value="ECO:0007669"/>
    <property type="project" value="UniProtKB-UniRule"/>
</dbReference>
<gene>
    <name evidence="7" type="ORF">FD17_GL000983</name>
</gene>
<name>A0A0R1L1F4_9LACO</name>
<feature type="domain" description="UvrD-like helicase ATP-binding" evidence="6">
    <location>
        <begin position="209"/>
        <end position="601"/>
    </location>
</feature>
<dbReference type="EMBL" id="AZEA01000002">
    <property type="protein sequence ID" value="KRK89400.1"/>
    <property type="molecule type" value="Genomic_DNA"/>
</dbReference>
<evidence type="ECO:0000256" key="4">
    <source>
        <dbReference type="ARBA" id="ARBA00022840"/>
    </source>
</evidence>
<dbReference type="PROSITE" id="PS51198">
    <property type="entry name" value="UVRD_HELICASE_ATP_BIND"/>
    <property type="match status" value="1"/>
</dbReference>
<dbReference type="GO" id="GO:0000725">
    <property type="term" value="P:recombinational repair"/>
    <property type="evidence" value="ECO:0007669"/>
    <property type="project" value="TreeGrafter"/>
</dbReference>
<dbReference type="InterPro" id="IPR048228">
    <property type="entry name" value="HelD_bacillota"/>
</dbReference>
<evidence type="ECO:0000256" key="3">
    <source>
        <dbReference type="ARBA" id="ARBA00022806"/>
    </source>
</evidence>
<dbReference type="GO" id="GO:0003677">
    <property type="term" value="F:DNA binding"/>
    <property type="evidence" value="ECO:0007669"/>
    <property type="project" value="InterPro"/>
</dbReference>
<keyword evidence="4 5" id="KW-0067">ATP-binding</keyword>
<dbReference type="RefSeq" id="WP_057823180.1">
    <property type="nucleotide sequence ID" value="NZ_AZEA01000002.1"/>
</dbReference>
<dbReference type="GO" id="GO:0016787">
    <property type="term" value="F:hydrolase activity"/>
    <property type="evidence" value="ECO:0007669"/>
    <property type="project" value="UniProtKB-UniRule"/>
</dbReference>
<dbReference type="InterPro" id="IPR013986">
    <property type="entry name" value="DExx_box_DNA_helicase_dom_sf"/>
</dbReference>
<keyword evidence="2 5" id="KW-0378">Hydrolase</keyword>
<evidence type="ECO:0000256" key="1">
    <source>
        <dbReference type="ARBA" id="ARBA00022741"/>
    </source>
</evidence>
<dbReference type="NCBIfam" id="NF041464">
    <property type="entry name" value="HelD_BACSU"/>
    <property type="match status" value="1"/>
</dbReference>
<dbReference type="InterPro" id="IPR014016">
    <property type="entry name" value="UvrD-like_ATP-bd"/>
</dbReference>
<keyword evidence="1 5" id="KW-0547">Nucleotide-binding</keyword>
<dbReference type="InterPro" id="IPR027785">
    <property type="entry name" value="UvrD-like_helicase_C"/>
</dbReference>
<dbReference type="SUPFAM" id="SSF52540">
    <property type="entry name" value="P-loop containing nucleoside triphosphate hydrolases"/>
    <property type="match status" value="1"/>
</dbReference>
<keyword evidence="3 5" id="KW-0347">Helicase</keyword>
<evidence type="ECO:0000259" key="6">
    <source>
        <dbReference type="PROSITE" id="PS51198"/>
    </source>
</evidence>
<dbReference type="InterPro" id="IPR027417">
    <property type="entry name" value="P-loop_NTPase"/>
</dbReference>
<evidence type="ECO:0000256" key="5">
    <source>
        <dbReference type="PROSITE-ProRule" id="PRU00560"/>
    </source>
</evidence>
<dbReference type="PANTHER" id="PTHR11070:SF17">
    <property type="entry name" value="DNA HELICASE IV"/>
    <property type="match status" value="1"/>
</dbReference>
<feature type="binding site" evidence="5">
    <location>
        <begin position="230"/>
        <end position="237"/>
    </location>
    <ligand>
        <name>ATP</name>
        <dbReference type="ChEBI" id="CHEBI:30616"/>
    </ligand>
</feature>
<sequence>MADNIKTQEQHHLDHVIDEIHISQKDLEKKIKATKRDVKDINRNFNNDVRLKTETYSGMMETAMSIRQQQQMLSERENRQEHAARELGTLNKLEKNPYFARIDFREGDEKRDETIYIGMASFTDQPDHYLIYDWRAPISSIYYNGGIGDVTYMTPDGEQTVDVKLKRQFQIENSKIKTVFDTEEVVGDQMLLDALSNRSDTKMKSIVTTIQKEQNQIIRDTTSDLLFVQGSAGSGKTAAVLQRVAFLLYQYRGNLHSGQIILFSPNQLFNDYINQVLPELGEQNMVQMTFYQYSSHRLPSVQVETLSERFTEQLDKKAQKLTDIKGSLDYFRAVSAYANHLNKEDMRFRNLMFNGEVLIPKEKIAEIYYGFNENYNLRNRIESTKDELMKILNRKIHVEMKKKWVEEAVQNLSREEIQQFHKEGEEEILNSDKEFKFLARRIVVKSFRKLQRQISRNHWLSINNQFIHMLRAIPQIIKLNNFDVTNEMWQEEIKATVGRLKKGKLSLADASSYIYLYDLMTGKRGDKDIRYLFIDEVQDYSAFQLAFLKFSFPRARFTLLGDLNQAIFTHENSRKLLGELGSMFPEDKTRVVQLTKSYRSTEQITNFTKNLLTNGQDIIPFNRQGDLPHIYVKDGMDAGVEQVKQQSELNLADHETTAIIGKTLKECQELSGKLSELGIKSTLIRTENQRLVKGIIIVPSYLAKGLEFDSVIMWDASKACYPDESDRQLVYTICTRAMHRLTVVAIKELSPIFETVPKDEYELD</sequence>
<dbReference type="Pfam" id="PF00580">
    <property type="entry name" value="UvrD-helicase"/>
    <property type="match status" value="1"/>
</dbReference>
<comment type="caution">
    <text evidence="7">The sequence shown here is derived from an EMBL/GenBank/DDBJ whole genome shotgun (WGS) entry which is preliminary data.</text>
</comment>
<reference evidence="7 8" key="1">
    <citation type="journal article" date="2015" name="Genome Announc.">
        <title>Expanding the biotechnology potential of lactobacilli through comparative genomics of 213 strains and associated genera.</title>
        <authorList>
            <person name="Sun Z."/>
            <person name="Harris H.M."/>
            <person name="McCann A."/>
            <person name="Guo C."/>
            <person name="Argimon S."/>
            <person name="Zhang W."/>
            <person name="Yang X."/>
            <person name="Jeffery I.B."/>
            <person name="Cooney J.C."/>
            <person name="Kagawa T.F."/>
            <person name="Liu W."/>
            <person name="Song Y."/>
            <person name="Salvetti E."/>
            <person name="Wrobel A."/>
            <person name="Rasinkangas P."/>
            <person name="Parkhill J."/>
            <person name="Rea M.C."/>
            <person name="O'Sullivan O."/>
            <person name="Ritari J."/>
            <person name="Douillard F.P."/>
            <person name="Paul Ross R."/>
            <person name="Yang R."/>
            <person name="Briner A.E."/>
            <person name="Felis G.E."/>
            <person name="de Vos W.M."/>
            <person name="Barrangou R."/>
            <person name="Klaenhammer T.R."/>
            <person name="Caufield P.W."/>
            <person name="Cui Y."/>
            <person name="Zhang H."/>
            <person name="O'Toole P.W."/>
        </authorList>
    </citation>
    <scope>NUCLEOTIDE SEQUENCE [LARGE SCALE GENOMIC DNA]</scope>
    <source>
        <strain evidence="7 8">DSM 19904</strain>
    </source>
</reference>
<protein>
    <submittedName>
        <fullName evidence="7">DNA helicase</fullName>
    </submittedName>
</protein>
<dbReference type="Proteomes" id="UP000051581">
    <property type="component" value="Unassembled WGS sequence"/>
</dbReference>
<accession>A0A0R1L1F4</accession>
<organism evidence="7 8">
    <name type="scientific">Lentilactobacillus sunkii DSM 19904</name>
    <dbReference type="NCBI Taxonomy" id="1423808"/>
    <lineage>
        <taxon>Bacteria</taxon>
        <taxon>Bacillati</taxon>
        <taxon>Bacillota</taxon>
        <taxon>Bacilli</taxon>
        <taxon>Lactobacillales</taxon>
        <taxon>Lactobacillaceae</taxon>
        <taxon>Lentilactobacillus</taxon>
    </lineage>
</organism>
<evidence type="ECO:0000313" key="8">
    <source>
        <dbReference type="Proteomes" id="UP000051581"/>
    </source>
</evidence>
<dbReference type="PATRIC" id="fig|1423808.3.peg.992"/>
<evidence type="ECO:0000256" key="2">
    <source>
        <dbReference type="ARBA" id="ARBA00022801"/>
    </source>
</evidence>
<keyword evidence="8" id="KW-1185">Reference proteome</keyword>
<dbReference type="Pfam" id="PF13538">
    <property type="entry name" value="UvrD_C_2"/>
    <property type="match status" value="1"/>
</dbReference>
<proteinExistence type="predicted"/>